<evidence type="ECO:0000313" key="6">
    <source>
        <dbReference type="EMBL" id="PWG80738.1"/>
    </source>
</evidence>
<dbReference type="Pfam" id="PF00005">
    <property type="entry name" value="ABC_tran"/>
    <property type="match status" value="1"/>
</dbReference>
<dbReference type="PANTHER" id="PTHR42734:SF17">
    <property type="entry name" value="METAL TRANSPORT SYSTEM ATP-BINDING PROTEIN TM_0124-RELATED"/>
    <property type="match status" value="1"/>
</dbReference>
<evidence type="ECO:0000256" key="3">
    <source>
        <dbReference type="ARBA" id="ARBA00022741"/>
    </source>
</evidence>
<proteinExistence type="inferred from homology"/>
<dbReference type="PROSITE" id="PS50893">
    <property type="entry name" value="ABC_TRANSPORTER_2"/>
    <property type="match status" value="1"/>
</dbReference>
<dbReference type="InterPro" id="IPR050153">
    <property type="entry name" value="Metal_Ion_Import_ABC"/>
</dbReference>
<dbReference type="GO" id="GO:0005524">
    <property type="term" value="F:ATP binding"/>
    <property type="evidence" value="ECO:0007669"/>
    <property type="project" value="UniProtKB-KW"/>
</dbReference>
<dbReference type="AlphaFoldDB" id="A0A2U2PH48"/>
<comment type="caution">
    <text evidence="6">The sequence shown here is derived from an EMBL/GenBank/DDBJ whole genome shotgun (WGS) entry which is preliminary data.</text>
</comment>
<dbReference type="InterPro" id="IPR003593">
    <property type="entry name" value="AAA+_ATPase"/>
</dbReference>
<comment type="similarity">
    <text evidence="1">Belongs to the ABC transporter superfamily.</text>
</comment>
<dbReference type="InterPro" id="IPR003439">
    <property type="entry name" value="ABC_transporter-like_ATP-bd"/>
</dbReference>
<evidence type="ECO:0000259" key="5">
    <source>
        <dbReference type="PROSITE" id="PS50893"/>
    </source>
</evidence>
<dbReference type="Gene3D" id="3.40.50.300">
    <property type="entry name" value="P-loop containing nucleotide triphosphate hydrolases"/>
    <property type="match status" value="1"/>
</dbReference>
<dbReference type="SUPFAM" id="SSF52540">
    <property type="entry name" value="P-loop containing nucleoside triphosphate hydrolases"/>
    <property type="match status" value="1"/>
</dbReference>
<keyword evidence="4 6" id="KW-0067">ATP-binding</keyword>
<evidence type="ECO:0000256" key="2">
    <source>
        <dbReference type="ARBA" id="ARBA00022448"/>
    </source>
</evidence>
<dbReference type="OrthoDB" id="9785229at2"/>
<keyword evidence="2" id="KW-0813">Transport</keyword>
<keyword evidence="3" id="KW-0547">Nucleotide-binding</keyword>
<dbReference type="SMART" id="SM00382">
    <property type="entry name" value="AAA"/>
    <property type="match status" value="1"/>
</dbReference>
<protein>
    <submittedName>
        <fullName evidence="6">ABC transporter ATP-binding protein</fullName>
    </submittedName>
</protein>
<dbReference type="RefSeq" id="WP_109415594.1">
    <property type="nucleotide sequence ID" value="NZ_QEAS01000007.1"/>
</dbReference>
<organism evidence="6 7">
    <name type="scientific">Pararcticibacter amylolyticus</name>
    <dbReference type="NCBI Taxonomy" id="2173175"/>
    <lineage>
        <taxon>Bacteria</taxon>
        <taxon>Pseudomonadati</taxon>
        <taxon>Bacteroidota</taxon>
        <taxon>Sphingobacteriia</taxon>
        <taxon>Sphingobacteriales</taxon>
        <taxon>Sphingobacteriaceae</taxon>
        <taxon>Pararcticibacter</taxon>
    </lineage>
</organism>
<dbReference type="GO" id="GO:0016887">
    <property type="term" value="F:ATP hydrolysis activity"/>
    <property type="evidence" value="ECO:0007669"/>
    <property type="project" value="InterPro"/>
</dbReference>
<evidence type="ECO:0000256" key="4">
    <source>
        <dbReference type="ARBA" id="ARBA00022840"/>
    </source>
</evidence>
<dbReference type="PANTHER" id="PTHR42734">
    <property type="entry name" value="METAL TRANSPORT SYSTEM ATP-BINDING PROTEIN TM_0124-RELATED"/>
    <property type="match status" value="1"/>
</dbReference>
<keyword evidence="7" id="KW-1185">Reference proteome</keyword>
<evidence type="ECO:0000313" key="7">
    <source>
        <dbReference type="Proteomes" id="UP000245647"/>
    </source>
</evidence>
<dbReference type="EMBL" id="QEAS01000007">
    <property type="protein sequence ID" value="PWG80738.1"/>
    <property type="molecule type" value="Genomic_DNA"/>
</dbReference>
<reference evidence="6 7" key="1">
    <citation type="submission" date="2018-04" db="EMBL/GenBank/DDBJ databases">
        <title>Pedobacter chongqingensis sp. nov., isolated from a rottenly hemp rope.</title>
        <authorList>
            <person name="Cai Y."/>
        </authorList>
    </citation>
    <scope>NUCLEOTIDE SEQUENCE [LARGE SCALE GENOMIC DNA]</scope>
    <source>
        <strain evidence="6 7">FJ4-8</strain>
    </source>
</reference>
<feature type="domain" description="ABC transporter" evidence="5">
    <location>
        <begin position="2"/>
        <end position="214"/>
    </location>
</feature>
<evidence type="ECO:0000256" key="1">
    <source>
        <dbReference type="ARBA" id="ARBA00005417"/>
    </source>
</evidence>
<name>A0A2U2PH48_9SPHI</name>
<sequence length="216" mass="24485">MLQIDSVTLRFGEREILSGCYLSCKAGEIVGLLGRNGCGKSSLLKIIFGTLNAQFKHLRIDDKIIKKAFAGKNIAYLPQHKFLPSFLKVGKILDDCGPSVVSQETMDRLKPIAGSRMNDLSGGERRFLECLWILSRPATYLLLDEPFSEIAPYQIETLQDIIREKGKEKGIILTDHLYRPLMEVSDRIVLMHNNAVYNIRNESDLVLYNYISELSF</sequence>
<dbReference type="InterPro" id="IPR027417">
    <property type="entry name" value="P-loop_NTPase"/>
</dbReference>
<accession>A0A2U2PH48</accession>
<dbReference type="Proteomes" id="UP000245647">
    <property type="component" value="Unassembled WGS sequence"/>
</dbReference>
<gene>
    <name evidence="6" type="ORF">DDR33_09760</name>
</gene>